<organism evidence="2 3">
    <name type="scientific">Dyadobacter sandarakinus</name>
    <dbReference type="NCBI Taxonomy" id="2747268"/>
    <lineage>
        <taxon>Bacteria</taxon>
        <taxon>Pseudomonadati</taxon>
        <taxon>Bacteroidota</taxon>
        <taxon>Cytophagia</taxon>
        <taxon>Cytophagales</taxon>
        <taxon>Spirosomataceae</taxon>
        <taxon>Dyadobacter</taxon>
    </lineage>
</organism>
<dbReference type="Proteomes" id="UP000612680">
    <property type="component" value="Chromosome"/>
</dbReference>
<dbReference type="Pfam" id="PF19528">
    <property type="entry name" value="DUF6056"/>
    <property type="match status" value="1"/>
</dbReference>
<name>A0ABX7IC14_9BACT</name>
<feature type="transmembrane region" description="Helical" evidence="1">
    <location>
        <begin position="221"/>
        <end position="237"/>
    </location>
</feature>
<keyword evidence="1" id="KW-0472">Membrane</keyword>
<evidence type="ECO:0000256" key="1">
    <source>
        <dbReference type="SAM" id="Phobius"/>
    </source>
</evidence>
<gene>
    <name evidence="2" type="ORF">HWI92_22400</name>
</gene>
<keyword evidence="3" id="KW-1185">Reference proteome</keyword>
<feature type="transmembrane region" description="Helical" evidence="1">
    <location>
        <begin position="176"/>
        <end position="191"/>
    </location>
</feature>
<proteinExistence type="predicted"/>
<accession>A0ABX7IC14</accession>
<feature type="transmembrane region" description="Helical" evidence="1">
    <location>
        <begin position="339"/>
        <end position="358"/>
    </location>
</feature>
<feature type="transmembrane region" description="Helical" evidence="1">
    <location>
        <begin position="140"/>
        <end position="164"/>
    </location>
</feature>
<keyword evidence="1" id="KW-1133">Transmembrane helix</keyword>
<sequence>MNKFYRKYRTVGNWINILLMITVLVPLVALSYYNHPSPADDFCYIDTVFKYGWLEAMNYYYSGWTGRYFGIFLNHSNPLAFHWINGFKVLPVVLLAATIFALYSLVRHLTPTLSRMAHLGFAGVIFFLYILKMGSISEAFYWMAAFVTYTVPNILTLLWIVLVLRWYRQDTQPRRSILGALSAFLVFAVIGSSETNLLVMVLLVGAWWVYRLLFHRKADGFMIATLLVTFISCYFYFSSPGNQARIGGNPMGGNIPFSVISSFTKLGSLAYQWVFLTPLAFFSVIWLMVLSRLSVGARTYFSIPVWYAVLLFIGILSAQLFPSYYGVGIEPTPRVINCVYFFFLIGWFYVLGVIFHDLKQRKMSFLQVSVPRFELVYAVLLLSIGLSFYKSANIRMVYTDLLRGKAAAFDHEMNNRYAALRTSRDEVMYLPPIYSKPMSIFYDDDIKTDPNHWWNKCMAGYFGKRAIIMKDTRSAQ</sequence>
<feature type="transmembrane region" description="Helical" evidence="1">
    <location>
        <begin position="270"/>
        <end position="293"/>
    </location>
</feature>
<dbReference type="RefSeq" id="WP_204659462.1">
    <property type="nucleotide sequence ID" value="NZ_CP056775.1"/>
</dbReference>
<evidence type="ECO:0000313" key="2">
    <source>
        <dbReference type="EMBL" id="QRR03465.1"/>
    </source>
</evidence>
<keyword evidence="1" id="KW-0812">Transmembrane</keyword>
<feature type="transmembrane region" description="Helical" evidence="1">
    <location>
        <begin position="12"/>
        <end position="33"/>
    </location>
</feature>
<dbReference type="EMBL" id="CP056775">
    <property type="protein sequence ID" value="QRR03465.1"/>
    <property type="molecule type" value="Genomic_DNA"/>
</dbReference>
<feature type="transmembrane region" description="Helical" evidence="1">
    <location>
        <begin position="370"/>
        <end position="389"/>
    </location>
</feature>
<protein>
    <recommendedName>
        <fullName evidence="4">4-amino-4-deoxy-L-arabinose transferase</fullName>
    </recommendedName>
</protein>
<feature type="transmembrane region" description="Helical" evidence="1">
    <location>
        <begin position="305"/>
        <end position="327"/>
    </location>
</feature>
<dbReference type="InterPro" id="IPR045691">
    <property type="entry name" value="DUF6056"/>
</dbReference>
<feature type="transmembrane region" description="Helical" evidence="1">
    <location>
        <begin position="117"/>
        <end position="134"/>
    </location>
</feature>
<feature type="transmembrane region" description="Helical" evidence="1">
    <location>
        <begin position="83"/>
        <end position="105"/>
    </location>
</feature>
<evidence type="ECO:0008006" key="4">
    <source>
        <dbReference type="Google" id="ProtNLM"/>
    </source>
</evidence>
<reference evidence="2 3" key="1">
    <citation type="submission" date="2020-06" db="EMBL/GenBank/DDBJ databases">
        <title>Dyadobacter sandarakinus sp. nov., isolated from the soil of the Arctic Yellow River Station.</title>
        <authorList>
            <person name="Zhang Y."/>
            <person name="Peng F."/>
        </authorList>
    </citation>
    <scope>NUCLEOTIDE SEQUENCE [LARGE SCALE GENOMIC DNA]</scope>
    <source>
        <strain evidence="2 3">Q3-56</strain>
    </source>
</reference>
<evidence type="ECO:0000313" key="3">
    <source>
        <dbReference type="Proteomes" id="UP000612680"/>
    </source>
</evidence>